<dbReference type="OMA" id="LWNHYVA"/>
<gene>
    <name evidence="7" type="ORF">PISL3812_05635</name>
</gene>
<evidence type="ECO:0000256" key="6">
    <source>
        <dbReference type="SAM" id="MobiDB-lite"/>
    </source>
</evidence>
<evidence type="ECO:0000256" key="3">
    <source>
        <dbReference type="ARBA" id="ARBA00022478"/>
    </source>
</evidence>
<comment type="similarity">
    <text evidence="2">Belongs to the eukaryotic RPA49/POLR1E RNA polymerase subunit family.</text>
</comment>
<evidence type="ECO:0000256" key="1">
    <source>
        <dbReference type="ARBA" id="ARBA00004604"/>
    </source>
</evidence>
<feature type="compositionally biased region" description="Basic and acidic residues" evidence="6">
    <location>
        <begin position="1"/>
        <end position="19"/>
    </location>
</feature>
<proteinExistence type="inferred from homology"/>
<dbReference type="GO" id="GO:0006351">
    <property type="term" value="P:DNA-templated transcription"/>
    <property type="evidence" value="ECO:0007669"/>
    <property type="project" value="InterPro"/>
</dbReference>
<evidence type="ECO:0000256" key="5">
    <source>
        <dbReference type="ARBA" id="ARBA00023242"/>
    </source>
</evidence>
<keyword evidence="4" id="KW-0804">Transcription</keyword>
<evidence type="ECO:0000256" key="2">
    <source>
        <dbReference type="ARBA" id="ARBA00009430"/>
    </source>
</evidence>
<dbReference type="PANTHER" id="PTHR14440">
    <property type="entry name" value="DNA-DIRECTED RNA POLYMERASE I SUBUNIT RPA49"/>
    <property type="match status" value="1"/>
</dbReference>
<keyword evidence="8" id="KW-1185">Reference proteome</keyword>
<feature type="region of interest" description="Disordered" evidence="6">
    <location>
        <begin position="1"/>
        <end position="39"/>
    </location>
</feature>
<dbReference type="EMBL" id="CVMT01000005">
    <property type="protein sequence ID" value="CRG88604.1"/>
    <property type="molecule type" value="Genomic_DNA"/>
</dbReference>
<organism evidence="7 8">
    <name type="scientific">Talaromyces islandicus</name>
    <name type="common">Penicillium islandicum</name>
    <dbReference type="NCBI Taxonomy" id="28573"/>
    <lineage>
        <taxon>Eukaryota</taxon>
        <taxon>Fungi</taxon>
        <taxon>Dikarya</taxon>
        <taxon>Ascomycota</taxon>
        <taxon>Pezizomycotina</taxon>
        <taxon>Eurotiomycetes</taxon>
        <taxon>Eurotiomycetidae</taxon>
        <taxon>Eurotiales</taxon>
        <taxon>Trichocomaceae</taxon>
        <taxon>Talaromyces</taxon>
        <taxon>Talaromyces sect. Islandici</taxon>
    </lineage>
</organism>
<evidence type="ECO:0000313" key="7">
    <source>
        <dbReference type="EMBL" id="CRG88604.1"/>
    </source>
</evidence>
<dbReference type="AlphaFoldDB" id="A0A0U1LZ47"/>
<dbReference type="OrthoDB" id="532500at2759"/>
<dbReference type="InterPro" id="IPR009668">
    <property type="entry name" value="RNA_pol-assoc_fac_A49-like"/>
</dbReference>
<dbReference type="STRING" id="28573.A0A0U1LZ47"/>
<reference evidence="7 8" key="1">
    <citation type="submission" date="2015-04" db="EMBL/GenBank/DDBJ databases">
        <authorList>
            <person name="Syromyatnikov M.Y."/>
            <person name="Popov V.N."/>
        </authorList>
    </citation>
    <scope>NUCLEOTIDE SEQUENCE [LARGE SCALE GENOMIC DNA]</scope>
    <source>
        <strain evidence="7">WF-38-12</strain>
    </source>
</reference>
<keyword evidence="3 7" id="KW-0240">DNA-directed RNA polymerase</keyword>
<dbReference type="GO" id="GO:0000428">
    <property type="term" value="C:DNA-directed RNA polymerase complex"/>
    <property type="evidence" value="ECO:0007669"/>
    <property type="project" value="UniProtKB-KW"/>
</dbReference>
<comment type="subcellular location">
    <subcellularLocation>
        <location evidence="1">Nucleus</location>
        <location evidence="1">Nucleolus</location>
    </subcellularLocation>
</comment>
<keyword evidence="5" id="KW-0539">Nucleus</keyword>
<feature type="region of interest" description="Disordered" evidence="6">
    <location>
        <begin position="145"/>
        <end position="165"/>
    </location>
</feature>
<evidence type="ECO:0000313" key="8">
    <source>
        <dbReference type="Proteomes" id="UP000054383"/>
    </source>
</evidence>
<name>A0A0U1LZ47_TALIS</name>
<dbReference type="Proteomes" id="UP000054383">
    <property type="component" value="Unassembled WGS sequence"/>
</dbReference>
<evidence type="ECO:0000256" key="4">
    <source>
        <dbReference type="ARBA" id="ARBA00023163"/>
    </source>
</evidence>
<feature type="compositionally biased region" description="Acidic residues" evidence="6">
    <location>
        <begin position="153"/>
        <end position="163"/>
    </location>
</feature>
<dbReference type="Pfam" id="PF06870">
    <property type="entry name" value="RNA_pol_I_A49"/>
    <property type="match status" value="1"/>
</dbReference>
<accession>A0A0U1LZ47</accession>
<sequence length="490" mass="53903">MGSSDKTEKKRKRDSDRHDRPSKKPALTPQNLPPLKASVLRDDSEYAPVLVHTPGLQYPRKVQGFKPYIRERDEATTVSTSEQNKGISSTELLLQSSEHPKLDFVGREANDDADALLNHYIAIVDPKKKTWEFVEVRKMTLRSSVKKNRQGTEIEEDGLDMEGDGTMTSYRDQKDALTAAFGTKASRKAAQSLAENSMLAPTGASNAAESAIISSMPSDAIASASSKTDEMQAQIQANKPIPAANLSAEHPSEVYAISSLVPGGLSTLGQLPVQEWQEAVEAGSAITSTSRYVAHRVEAVVQSTNTTHLQLLRLILALLEFNRSLKRGKQSDPQGSRRLPLRADLRRLVSAGTSAEAELPEAVIEAIRRRFAPRGVMTRTDVTLLHTTICALTLHIPPVPTRDGGTSSLGGNAPNELATDPADLRDDLRMDNQGIVQYFRELGCKVDKPRDSEFEKWGVRTKSEANLKRVCRLRLPVEFPRLARGKATRR</sequence>
<dbReference type="GO" id="GO:0005730">
    <property type="term" value="C:nucleolus"/>
    <property type="evidence" value="ECO:0007669"/>
    <property type="project" value="UniProtKB-SubCell"/>
</dbReference>
<protein>
    <submittedName>
        <fullName evidence="7">DNA-directed RNA polymerase I subunit A49</fullName>
    </submittedName>
</protein>
<dbReference type="GO" id="GO:0003677">
    <property type="term" value="F:DNA binding"/>
    <property type="evidence" value="ECO:0007669"/>
    <property type="project" value="InterPro"/>
</dbReference>